<dbReference type="Proteomes" id="UP000283589">
    <property type="component" value="Unassembled WGS sequence"/>
</dbReference>
<dbReference type="OrthoDB" id="832722at2"/>
<gene>
    <name evidence="3" type="ORF">DWW18_17090</name>
    <name evidence="4" type="ORF">DXA50_06565</name>
</gene>
<reference evidence="5 6" key="1">
    <citation type="submission" date="2018-08" db="EMBL/GenBank/DDBJ databases">
        <title>A genome reference for cultivated species of the human gut microbiota.</title>
        <authorList>
            <person name="Zou Y."/>
            <person name="Xue W."/>
            <person name="Luo G."/>
        </authorList>
    </citation>
    <scope>NUCLEOTIDE SEQUENCE [LARGE SCALE GENOMIC DNA]</scope>
    <source>
        <strain evidence="3 5">AF14-49</strain>
        <strain evidence="4 6">OF02-7</strain>
    </source>
</reference>
<dbReference type="PANTHER" id="PTHR45947:SF3">
    <property type="entry name" value="SULFOQUINOVOSYL TRANSFERASE SQD2"/>
    <property type="match status" value="1"/>
</dbReference>
<dbReference type="Proteomes" id="UP000286063">
    <property type="component" value="Unassembled WGS sequence"/>
</dbReference>
<feature type="domain" description="Glycosyl transferase family 1" evidence="1">
    <location>
        <begin position="182"/>
        <end position="348"/>
    </location>
</feature>
<evidence type="ECO:0000259" key="1">
    <source>
        <dbReference type="Pfam" id="PF00534"/>
    </source>
</evidence>
<dbReference type="Pfam" id="PF00534">
    <property type="entry name" value="Glycos_transf_1"/>
    <property type="match status" value="1"/>
</dbReference>
<name>A0A413IQ12_9BACT</name>
<dbReference type="InterPro" id="IPR001296">
    <property type="entry name" value="Glyco_trans_1"/>
</dbReference>
<keyword evidence="4" id="KW-0808">Transferase</keyword>
<protein>
    <submittedName>
        <fullName evidence="4">Glycosyltransferase family 4 protein</fullName>
    </submittedName>
</protein>
<evidence type="ECO:0000313" key="5">
    <source>
        <dbReference type="Proteomes" id="UP000283589"/>
    </source>
</evidence>
<dbReference type="RefSeq" id="WP_117721746.1">
    <property type="nucleotide sequence ID" value="NZ_CAJUBB010000001.1"/>
</dbReference>
<dbReference type="InterPro" id="IPR028098">
    <property type="entry name" value="Glyco_trans_4-like_N"/>
</dbReference>
<feature type="domain" description="Glycosyltransferase subfamily 4-like N-terminal" evidence="2">
    <location>
        <begin position="2"/>
        <end position="150"/>
    </location>
</feature>
<dbReference type="GO" id="GO:0016757">
    <property type="term" value="F:glycosyltransferase activity"/>
    <property type="evidence" value="ECO:0007669"/>
    <property type="project" value="InterPro"/>
</dbReference>
<dbReference type="STRING" id="1121130.GCA_000519105_03280"/>
<dbReference type="InterPro" id="IPR050194">
    <property type="entry name" value="Glycosyltransferase_grp1"/>
</dbReference>
<proteinExistence type="predicted"/>
<accession>A0A413IQ12</accession>
<dbReference type="EMBL" id="QRZA01000031">
    <property type="protein sequence ID" value="RGV31536.1"/>
    <property type="molecule type" value="Genomic_DNA"/>
</dbReference>
<dbReference type="AlphaFoldDB" id="A0A413IQ12"/>
<dbReference type="Gene3D" id="3.40.50.2000">
    <property type="entry name" value="Glycogen Phosphorylase B"/>
    <property type="match status" value="2"/>
</dbReference>
<evidence type="ECO:0000313" key="6">
    <source>
        <dbReference type="Proteomes" id="UP000286063"/>
    </source>
</evidence>
<comment type="caution">
    <text evidence="4">The sequence shown here is derived from an EMBL/GenBank/DDBJ whole genome shotgun (WGS) entry which is preliminary data.</text>
</comment>
<dbReference type="EMBL" id="QSCR01000007">
    <property type="protein sequence ID" value="RGY19223.1"/>
    <property type="molecule type" value="Genomic_DNA"/>
</dbReference>
<sequence>MKVFMLSNPAAIHTQRWVSALAKRGVEIMLYSFYPCEKVDYYRGIKHVQVKSFWQSRDSKGIKGFILVKLFTYYRVLIKDIRNSIQTFHPDIVHAHYLSDNGLFGSLAGFHPFVVSAWGTDVYDYPRRSWSRACVIKYILKKADRVLSTSHVMARELARYTDKKQIPVTPFGVDMTLFKRFPKKYQETDRFVFGIVKTLEYGYGIDTLIDAFALLCKRRPDLNLCLRIVGEGSEREKLQLQAINWGLAEKIVFEGKVVHDHLPEVISSFDVFVALSRAESFGVAVVEAMAVGCPVVVSDAPGFTEIVKSGESGLIVERENPQQASEAMETLVNDETLRVTLAQNGEKRVRELYDWDKNVEDMIEIYQEIVEERNV</sequence>
<dbReference type="SUPFAM" id="SSF53756">
    <property type="entry name" value="UDP-Glycosyltransferase/glycogen phosphorylase"/>
    <property type="match status" value="1"/>
</dbReference>
<evidence type="ECO:0000259" key="2">
    <source>
        <dbReference type="Pfam" id="PF13477"/>
    </source>
</evidence>
<evidence type="ECO:0000313" key="3">
    <source>
        <dbReference type="EMBL" id="RGV31536.1"/>
    </source>
</evidence>
<organism evidence="4 6">
    <name type="scientific">Butyricimonas virosa</name>
    <dbReference type="NCBI Taxonomy" id="544645"/>
    <lineage>
        <taxon>Bacteria</taxon>
        <taxon>Pseudomonadati</taxon>
        <taxon>Bacteroidota</taxon>
        <taxon>Bacteroidia</taxon>
        <taxon>Bacteroidales</taxon>
        <taxon>Odoribacteraceae</taxon>
        <taxon>Butyricimonas</taxon>
    </lineage>
</organism>
<dbReference type="PANTHER" id="PTHR45947">
    <property type="entry name" value="SULFOQUINOVOSYL TRANSFERASE SQD2"/>
    <property type="match status" value="1"/>
</dbReference>
<dbReference type="Pfam" id="PF13477">
    <property type="entry name" value="Glyco_trans_4_2"/>
    <property type="match status" value="1"/>
</dbReference>
<evidence type="ECO:0000313" key="4">
    <source>
        <dbReference type="EMBL" id="RGY19223.1"/>
    </source>
</evidence>